<evidence type="ECO:0000256" key="2">
    <source>
        <dbReference type="ARBA" id="ARBA00023242"/>
    </source>
</evidence>
<protein>
    <submittedName>
        <fullName evidence="4">Uncharacterized protein</fullName>
    </submittedName>
</protein>
<evidence type="ECO:0000256" key="3">
    <source>
        <dbReference type="SAM" id="MobiDB-lite"/>
    </source>
</evidence>
<accession>A0A9X0CKI4</accession>
<feature type="compositionally biased region" description="Basic and acidic residues" evidence="3">
    <location>
        <begin position="291"/>
        <end position="304"/>
    </location>
</feature>
<dbReference type="GO" id="GO:0005737">
    <property type="term" value="C:cytoplasm"/>
    <property type="evidence" value="ECO:0007669"/>
    <property type="project" value="TreeGrafter"/>
</dbReference>
<evidence type="ECO:0000313" key="4">
    <source>
        <dbReference type="EMBL" id="KAJ7360127.1"/>
    </source>
</evidence>
<organism evidence="4 5">
    <name type="scientific">Desmophyllum pertusum</name>
    <dbReference type="NCBI Taxonomy" id="174260"/>
    <lineage>
        <taxon>Eukaryota</taxon>
        <taxon>Metazoa</taxon>
        <taxon>Cnidaria</taxon>
        <taxon>Anthozoa</taxon>
        <taxon>Hexacorallia</taxon>
        <taxon>Scleractinia</taxon>
        <taxon>Caryophylliina</taxon>
        <taxon>Caryophylliidae</taxon>
        <taxon>Desmophyllum</taxon>
    </lineage>
</organism>
<feature type="region of interest" description="Disordered" evidence="3">
    <location>
        <begin position="155"/>
        <end position="384"/>
    </location>
</feature>
<feature type="compositionally biased region" description="Polar residues" evidence="3">
    <location>
        <begin position="183"/>
        <end position="195"/>
    </location>
</feature>
<keyword evidence="2" id="KW-0539">Nucleus</keyword>
<feature type="compositionally biased region" description="Basic and acidic residues" evidence="3">
    <location>
        <begin position="31"/>
        <end position="40"/>
    </location>
</feature>
<dbReference type="GO" id="GO:0043484">
    <property type="term" value="P:regulation of RNA splicing"/>
    <property type="evidence" value="ECO:0007669"/>
    <property type="project" value="TreeGrafter"/>
</dbReference>
<dbReference type="GO" id="GO:0005634">
    <property type="term" value="C:nucleus"/>
    <property type="evidence" value="ECO:0007669"/>
    <property type="project" value="UniProtKB-SubCell"/>
</dbReference>
<dbReference type="PANTHER" id="PTHR23348:SF16">
    <property type="entry name" value="LEUCINE RICH REPEAT FAMILY PROTEIN"/>
    <property type="match status" value="1"/>
</dbReference>
<dbReference type="Proteomes" id="UP001163046">
    <property type="component" value="Unassembled WGS sequence"/>
</dbReference>
<sequence length="515" mass="53974">MLSGADANLGRDTGRIQPKEFGLLASAPDVDFSKSDDDRNVALSGPNVSMPSTHAAANVPGLSLDEETSDVGPHTPNLDISTRKPNAGIDADVPNIKAPEGKASDVSTGKIRDNKVKFETPSSQMDLPSSKKKGGKCISCAGTADKDEPYRKAQRNAGFDFNGPDVDGSIPSGDINAGVSGPSIDTSGTDISMSRPNVGIDANAPDIDAPDGKMTTKLSGPDVDVSTGKMRGPKARVDAPSAELDLPSTKKKHGNCFSCAGDGEKGEPYKTAKRNVGYDFSGPDGSLEIENDSRLRATRPDVKTQDVSIPSGNINADVSGPSIDTSDTADISMSRPMVGIDANSPDIKVPDEKMTTKLSGPDVDPDVDVSTGKMRGPKARVDAPSAELDLPSTKKKHGNCFSCAGDGEKDEPYRTTKRNVGYDFSGPGGSLEMKKVDKIDISGSGPDFEASGKNKELEFGATGPNFDVHGPNKGISSGTPEIGVNARSPILKHQTSLCHREEPIWAFLGHPLIKT</sequence>
<dbReference type="InterPro" id="IPR052082">
    <property type="entry name" value="Myelin_sheath_structural"/>
</dbReference>
<dbReference type="EMBL" id="MU827311">
    <property type="protein sequence ID" value="KAJ7360127.1"/>
    <property type="molecule type" value="Genomic_DNA"/>
</dbReference>
<comment type="caution">
    <text evidence="4">The sequence shown here is derived from an EMBL/GenBank/DDBJ whole genome shotgun (WGS) entry which is preliminary data.</text>
</comment>
<feature type="compositionally biased region" description="Polar residues" evidence="3">
    <location>
        <begin position="305"/>
        <end position="331"/>
    </location>
</feature>
<dbReference type="OrthoDB" id="8058206at2759"/>
<dbReference type="AlphaFoldDB" id="A0A9X0CKI4"/>
<comment type="subcellular location">
    <subcellularLocation>
        <location evidence="1">Nucleus</location>
    </subcellularLocation>
</comment>
<evidence type="ECO:0000256" key="1">
    <source>
        <dbReference type="ARBA" id="ARBA00004123"/>
    </source>
</evidence>
<evidence type="ECO:0000313" key="5">
    <source>
        <dbReference type="Proteomes" id="UP001163046"/>
    </source>
</evidence>
<name>A0A9X0CKI4_9CNID</name>
<reference evidence="4" key="1">
    <citation type="submission" date="2023-01" db="EMBL/GenBank/DDBJ databases">
        <title>Genome assembly of the deep-sea coral Lophelia pertusa.</title>
        <authorList>
            <person name="Herrera S."/>
            <person name="Cordes E."/>
        </authorList>
    </citation>
    <scope>NUCLEOTIDE SEQUENCE</scope>
    <source>
        <strain evidence="4">USNM1676648</strain>
        <tissue evidence="4">Polyp</tissue>
    </source>
</reference>
<proteinExistence type="predicted"/>
<keyword evidence="5" id="KW-1185">Reference proteome</keyword>
<dbReference type="PANTHER" id="PTHR23348">
    <property type="entry name" value="PERIAXIN/AHNAK"/>
    <property type="match status" value="1"/>
</dbReference>
<gene>
    <name evidence="4" type="ORF">OS493_018112</name>
</gene>
<feature type="region of interest" description="Disordered" evidence="3">
    <location>
        <begin position="31"/>
        <end position="136"/>
    </location>
</feature>